<evidence type="ECO:0000256" key="4">
    <source>
        <dbReference type="ARBA" id="ARBA00022692"/>
    </source>
</evidence>
<evidence type="ECO:0000313" key="9">
    <source>
        <dbReference type="Proteomes" id="UP001501570"/>
    </source>
</evidence>
<dbReference type="InterPro" id="IPR002758">
    <property type="entry name" value="Cation_antiport_E"/>
</dbReference>
<dbReference type="Pfam" id="PF01899">
    <property type="entry name" value="MNHE"/>
    <property type="match status" value="1"/>
</dbReference>
<reference evidence="9" key="1">
    <citation type="journal article" date="2019" name="Int. J. Syst. Evol. Microbiol.">
        <title>The Global Catalogue of Microorganisms (GCM) 10K type strain sequencing project: providing services to taxonomists for standard genome sequencing and annotation.</title>
        <authorList>
            <consortium name="The Broad Institute Genomics Platform"/>
            <consortium name="The Broad Institute Genome Sequencing Center for Infectious Disease"/>
            <person name="Wu L."/>
            <person name="Ma J."/>
        </authorList>
    </citation>
    <scope>NUCLEOTIDE SEQUENCE [LARGE SCALE GENOMIC DNA]</scope>
    <source>
        <strain evidence="9">JCM 18304</strain>
    </source>
</reference>
<keyword evidence="5 7" id="KW-1133">Transmembrane helix</keyword>
<protein>
    <recommendedName>
        <fullName evidence="10">Multicomponent Na+:H+ antiporter subunit E</fullName>
    </recommendedName>
</protein>
<evidence type="ECO:0000313" key="8">
    <source>
        <dbReference type="EMBL" id="GAA5195879.1"/>
    </source>
</evidence>
<comment type="similarity">
    <text evidence="2">Belongs to the CPA3 antiporters (TC 2.A.63) subunit E family.</text>
</comment>
<dbReference type="EMBL" id="BAABJQ010000025">
    <property type="protein sequence ID" value="GAA5195879.1"/>
    <property type="molecule type" value="Genomic_DNA"/>
</dbReference>
<evidence type="ECO:0008006" key="10">
    <source>
        <dbReference type="Google" id="ProtNLM"/>
    </source>
</evidence>
<proteinExistence type="inferred from homology"/>
<gene>
    <name evidence="8" type="ORF">GCM10023322_63570</name>
</gene>
<keyword evidence="9" id="KW-1185">Reference proteome</keyword>
<keyword evidence="6 7" id="KW-0472">Membrane</keyword>
<evidence type="ECO:0000256" key="2">
    <source>
        <dbReference type="ARBA" id="ARBA00006228"/>
    </source>
</evidence>
<comment type="caution">
    <text evidence="8">The sequence shown here is derived from an EMBL/GenBank/DDBJ whole genome shotgun (WGS) entry which is preliminary data.</text>
</comment>
<name>A0ABP9SIG9_9ACTN</name>
<comment type="subcellular location">
    <subcellularLocation>
        <location evidence="1">Cell membrane</location>
        <topology evidence="1">Multi-pass membrane protein</topology>
    </subcellularLocation>
</comment>
<feature type="transmembrane region" description="Helical" evidence="7">
    <location>
        <begin position="6"/>
        <end position="23"/>
    </location>
</feature>
<dbReference type="Proteomes" id="UP001501570">
    <property type="component" value="Unassembled WGS sequence"/>
</dbReference>
<organism evidence="8 9">
    <name type="scientific">Rugosimonospora acidiphila</name>
    <dbReference type="NCBI Taxonomy" id="556531"/>
    <lineage>
        <taxon>Bacteria</taxon>
        <taxon>Bacillati</taxon>
        <taxon>Actinomycetota</taxon>
        <taxon>Actinomycetes</taxon>
        <taxon>Micromonosporales</taxon>
        <taxon>Micromonosporaceae</taxon>
        <taxon>Rugosimonospora</taxon>
    </lineage>
</organism>
<keyword evidence="3" id="KW-1003">Cell membrane</keyword>
<keyword evidence="4 7" id="KW-0812">Transmembrane</keyword>
<evidence type="ECO:0000256" key="7">
    <source>
        <dbReference type="SAM" id="Phobius"/>
    </source>
</evidence>
<evidence type="ECO:0000256" key="3">
    <source>
        <dbReference type="ARBA" id="ARBA00022475"/>
    </source>
</evidence>
<sequence>MLSRWWAIFWWAYLVWTVLSWTLSAEQVIVGLALSALTASVCARLGPAAGPWTLLRPRRIAALVRLAGIVVARVVVANARLSRRIWSPHIPLRSGMLIVPTGVSGDAALATVGVLTSVIVDSQLVDLDRDRRQLQYHAVWIDLAEARHNHDRINGPVERQLLRAGL</sequence>
<evidence type="ECO:0000256" key="1">
    <source>
        <dbReference type="ARBA" id="ARBA00004651"/>
    </source>
</evidence>
<dbReference type="PANTHER" id="PTHR34584">
    <property type="entry name" value="NA(+)/H(+) ANTIPORTER SUBUNIT E1"/>
    <property type="match status" value="1"/>
</dbReference>
<accession>A0ABP9SIG9</accession>
<feature type="transmembrane region" description="Helical" evidence="7">
    <location>
        <begin position="59"/>
        <end position="76"/>
    </location>
</feature>
<dbReference type="PANTHER" id="PTHR34584:SF1">
    <property type="entry name" value="NA(+)_H(+) ANTIPORTER SUBUNIT E1"/>
    <property type="match status" value="1"/>
</dbReference>
<evidence type="ECO:0000256" key="6">
    <source>
        <dbReference type="ARBA" id="ARBA00023136"/>
    </source>
</evidence>
<evidence type="ECO:0000256" key="5">
    <source>
        <dbReference type="ARBA" id="ARBA00022989"/>
    </source>
</evidence>